<organism evidence="5 6">
    <name type="scientific">Paenibacillus mucilaginosus 3016</name>
    <dbReference type="NCBI Taxonomy" id="1116391"/>
    <lineage>
        <taxon>Bacteria</taxon>
        <taxon>Bacillati</taxon>
        <taxon>Bacillota</taxon>
        <taxon>Bacilli</taxon>
        <taxon>Bacillales</taxon>
        <taxon>Paenibacillaceae</taxon>
        <taxon>Paenibacillus</taxon>
    </lineage>
</organism>
<dbReference type="Pfam" id="PF02311">
    <property type="entry name" value="AraC_binding"/>
    <property type="match status" value="1"/>
</dbReference>
<dbReference type="GO" id="GO:0043565">
    <property type="term" value="F:sequence-specific DNA binding"/>
    <property type="evidence" value="ECO:0007669"/>
    <property type="project" value="InterPro"/>
</dbReference>
<dbReference type="GO" id="GO:0003700">
    <property type="term" value="F:DNA-binding transcription factor activity"/>
    <property type="evidence" value="ECO:0007669"/>
    <property type="project" value="InterPro"/>
</dbReference>
<dbReference type="InterPro" id="IPR003313">
    <property type="entry name" value="AraC-bd"/>
</dbReference>
<dbReference type="PRINTS" id="PR00032">
    <property type="entry name" value="HTHARAC"/>
</dbReference>
<feature type="domain" description="HTH araC/xylS-type" evidence="4">
    <location>
        <begin position="207"/>
        <end position="305"/>
    </location>
</feature>
<evidence type="ECO:0000313" key="5">
    <source>
        <dbReference type="EMBL" id="AFC30222.1"/>
    </source>
</evidence>
<protein>
    <submittedName>
        <fullName evidence="5">AraC family transcriptional regulator</fullName>
    </submittedName>
</protein>
<dbReference type="InterPro" id="IPR009057">
    <property type="entry name" value="Homeodomain-like_sf"/>
</dbReference>
<dbReference type="SUPFAM" id="SSF46689">
    <property type="entry name" value="Homeodomain-like"/>
    <property type="match status" value="2"/>
</dbReference>
<dbReference type="InterPro" id="IPR018060">
    <property type="entry name" value="HTH_AraC"/>
</dbReference>
<evidence type="ECO:0000313" key="6">
    <source>
        <dbReference type="Proteomes" id="UP000007523"/>
    </source>
</evidence>
<dbReference type="EMBL" id="CP003235">
    <property type="protein sequence ID" value="AFC30222.1"/>
    <property type="molecule type" value="Genomic_DNA"/>
</dbReference>
<accession>H6NJR8</accession>
<reference evidence="5 6" key="1">
    <citation type="journal article" date="2012" name="J. Bacteriol.">
        <title>Complete Genome Sequence of Paenibacillus mucilaginosus 3016, a Bacterium Functional as Microbial Fertilizer.</title>
        <authorList>
            <person name="Ma M."/>
            <person name="Wang Z."/>
            <person name="Li L."/>
            <person name="Jiang X."/>
            <person name="Guan D."/>
            <person name="Cao F."/>
            <person name="Chen H."/>
            <person name="Wang X."/>
            <person name="Shen D."/>
            <person name="Du B."/>
            <person name="Li J."/>
        </authorList>
    </citation>
    <scope>NUCLEOTIDE SEQUENCE [LARGE SCALE GENOMIC DNA]</scope>
    <source>
        <strain evidence="5 6">3016</strain>
    </source>
</reference>
<dbReference type="PANTHER" id="PTHR43280">
    <property type="entry name" value="ARAC-FAMILY TRANSCRIPTIONAL REGULATOR"/>
    <property type="match status" value="1"/>
</dbReference>
<evidence type="ECO:0000256" key="3">
    <source>
        <dbReference type="ARBA" id="ARBA00023163"/>
    </source>
</evidence>
<dbReference type="InterPro" id="IPR037923">
    <property type="entry name" value="HTH-like"/>
</dbReference>
<dbReference type="SUPFAM" id="SSF51215">
    <property type="entry name" value="Regulatory protein AraC"/>
    <property type="match status" value="1"/>
</dbReference>
<keyword evidence="1" id="KW-0805">Transcription regulation</keyword>
<sequence>MMKMMDKSLMKGPNAMTRKKDGFQSEMLLVLPEQFVRDYAEHPLAGGLFVTDIGYFPHARHHYRERKEGCEAYILIFCSGGEGWVRIEDQPPQLVKKYDLLVIPANVPHAYGASDTLPWSIYWFHFRGDQAQHYIDLLPLSRSLLRLDAQDALRLTEWFQACYTLLSEKGYSLPHCLHANQFMGQILGMLALQRPSEADQLSNGYVEQSIRYMKQSIAENLSLAQLSEQANLSRSHYLSVFKSVTGQSPAHYFQQLKIQQACTYLDLTDWSIKEISGRVGFKDPLYFSRAFRKSIGVSPSTYREKMKG</sequence>
<dbReference type="Pfam" id="PF12833">
    <property type="entry name" value="HTH_18"/>
    <property type="match status" value="1"/>
</dbReference>
<keyword evidence="6" id="KW-1185">Reference proteome</keyword>
<evidence type="ECO:0000256" key="1">
    <source>
        <dbReference type="ARBA" id="ARBA00023015"/>
    </source>
</evidence>
<evidence type="ECO:0000256" key="2">
    <source>
        <dbReference type="ARBA" id="ARBA00023125"/>
    </source>
</evidence>
<keyword evidence="3" id="KW-0804">Transcription</keyword>
<name>H6NJR8_9BACL</name>
<dbReference type="Gene3D" id="2.60.120.280">
    <property type="entry name" value="Regulatory protein AraC"/>
    <property type="match status" value="1"/>
</dbReference>
<dbReference type="InterPro" id="IPR020449">
    <property type="entry name" value="Tscrpt_reg_AraC-type_HTH"/>
</dbReference>
<dbReference type="KEGG" id="pmq:PM3016_3379"/>
<dbReference type="PANTHER" id="PTHR43280:SF30">
    <property type="entry name" value="MMSAB OPERON REGULATORY PROTEIN"/>
    <property type="match status" value="1"/>
</dbReference>
<dbReference type="PROSITE" id="PS01124">
    <property type="entry name" value="HTH_ARAC_FAMILY_2"/>
    <property type="match status" value="1"/>
</dbReference>
<gene>
    <name evidence="5" type="ORF">PM3016_3379</name>
</gene>
<dbReference type="Gene3D" id="1.10.10.60">
    <property type="entry name" value="Homeodomain-like"/>
    <property type="match status" value="2"/>
</dbReference>
<dbReference type="CDD" id="cd06986">
    <property type="entry name" value="cupin_MmsR-like_N"/>
    <property type="match status" value="1"/>
</dbReference>
<dbReference type="AlphaFoldDB" id="H6NJR8"/>
<dbReference type="RefSeq" id="WP_014370234.1">
    <property type="nucleotide sequence ID" value="NC_016935.1"/>
</dbReference>
<evidence type="ECO:0000259" key="4">
    <source>
        <dbReference type="PROSITE" id="PS01124"/>
    </source>
</evidence>
<keyword evidence="2" id="KW-0238">DNA-binding</keyword>
<proteinExistence type="predicted"/>
<dbReference type="STRING" id="1116391.PM3016_3379"/>
<dbReference type="Proteomes" id="UP000007523">
    <property type="component" value="Chromosome"/>
</dbReference>
<dbReference type="SMART" id="SM00342">
    <property type="entry name" value="HTH_ARAC"/>
    <property type="match status" value="1"/>
</dbReference>
<dbReference type="HOGENOM" id="CLU_000445_88_6_9"/>